<dbReference type="Proteomes" id="UP001189429">
    <property type="component" value="Unassembled WGS sequence"/>
</dbReference>
<feature type="region of interest" description="Disordered" evidence="2">
    <location>
        <begin position="264"/>
        <end position="330"/>
    </location>
</feature>
<feature type="compositionally biased region" description="Basic and acidic residues" evidence="2">
    <location>
        <begin position="311"/>
        <end position="322"/>
    </location>
</feature>
<evidence type="ECO:0000313" key="3">
    <source>
        <dbReference type="EMBL" id="CAK0837078.1"/>
    </source>
</evidence>
<feature type="region of interest" description="Disordered" evidence="2">
    <location>
        <begin position="27"/>
        <end position="104"/>
    </location>
</feature>
<feature type="compositionally biased region" description="Low complexity" evidence="2">
    <location>
        <begin position="61"/>
        <end position="84"/>
    </location>
</feature>
<organism evidence="3 4">
    <name type="scientific">Prorocentrum cordatum</name>
    <dbReference type="NCBI Taxonomy" id="2364126"/>
    <lineage>
        <taxon>Eukaryota</taxon>
        <taxon>Sar</taxon>
        <taxon>Alveolata</taxon>
        <taxon>Dinophyceae</taxon>
        <taxon>Prorocentrales</taxon>
        <taxon>Prorocentraceae</taxon>
        <taxon>Prorocentrum</taxon>
    </lineage>
</organism>
<feature type="compositionally biased region" description="Low complexity" evidence="2">
    <location>
        <begin position="33"/>
        <end position="44"/>
    </location>
</feature>
<feature type="coiled-coil region" evidence="1">
    <location>
        <begin position="170"/>
        <end position="232"/>
    </location>
</feature>
<comment type="caution">
    <text evidence="3">The sequence shown here is derived from an EMBL/GenBank/DDBJ whole genome shotgun (WGS) entry which is preliminary data.</text>
</comment>
<keyword evidence="4" id="KW-1185">Reference proteome</keyword>
<gene>
    <name evidence="3" type="ORF">PCOR1329_LOCUS33370</name>
</gene>
<dbReference type="EMBL" id="CAUYUJ010014002">
    <property type="protein sequence ID" value="CAK0837078.1"/>
    <property type="molecule type" value="Genomic_DNA"/>
</dbReference>
<feature type="compositionally biased region" description="Basic and acidic residues" evidence="2">
    <location>
        <begin position="286"/>
        <end position="302"/>
    </location>
</feature>
<keyword evidence="1" id="KW-0175">Coiled coil</keyword>
<feature type="region of interest" description="Disordered" evidence="2">
    <location>
        <begin position="501"/>
        <end position="524"/>
    </location>
</feature>
<evidence type="ECO:0000256" key="1">
    <source>
        <dbReference type="SAM" id="Coils"/>
    </source>
</evidence>
<evidence type="ECO:0000256" key="2">
    <source>
        <dbReference type="SAM" id="MobiDB-lite"/>
    </source>
</evidence>
<proteinExistence type="predicted"/>
<evidence type="ECO:0000313" key="4">
    <source>
        <dbReference type="Proteomes" id="UP001189429"/>
    </source>
</evidence>
<name>A0ABN9SWZ0_9DINO</name>
<reference evidence="3" key="1">
    <citation type="submission" date="2023-10" db="EMBL/GenBank/DDBJ databases">
        <authorList>
            <person name="Chen Y."/>
            <person name="Shah S."/>
            <person name="Dougan E. K."/>
            <person name="Thang M."/>
            <person name="Chan C."/>
        </authorList>
    </citation>
    <scope>NUCLEOTIDE SEQUENCE [LARGE SCALE GENOMIC DNA]</scope>
</reference>
<accession>A0ABN9SWZ0</accession>
<protein>
    <submittedName>
        <fullName evidence="3">Uncharacterized protein</fullName>
    </submittedName>
</protein>
<sequence length="524" mass="56288">MCSGCRGWNWDWRARCMVCRSAAPPWAKGSGQAMRAAPAAPQPKADVDGWVEQPRGRRARQALGAARAPSQASGASSRSKASAGTGAGKGSPPPSSSGPSQVERLQAAVEQLEALHAAPPEGVASCFTEAVASQLEVKRGELEQAYQAAAEVKSAALPRAARMREEAWAARRAERKLNAARRAVEEKREARDAAEDHLQHAQEKLAILDNELEVAIRDLRVLKDEARDAEGLLTQLDGLHLAWQSNSFETTRAAARTQMAAVREQLAGPRQDEPRRKQPWAASCPMEDHGRENEDEPSEPKRIGAWAPRPGPERGQAERQGDAKGSWPHANASLTKKLAAEAAEDRPLVLGDGEAGWAHGFDAAVALSSGRGAVGLNLDTTKFYENPRHGAELVESFRAAEQVGCENPGMPARIDNSFAVSFGKNRPDAVGRAANLKAKLRAEGPVIISQCHTVAAAVRERARGKGQAQVLESSIAAKDQAPGAAVDVAEMNELDPKRLQWMLNDEPPSPEEAWDSSKPWAELS</sequence>